<sequence>MVDKSAVVRDCMSRKVVSFDVKDDVGDVVAVLLENKITGAPVLDDNRNVIGFISEQDCIKEMLNTAFYCDLTANAGDVMIKDVLTVDVDTSISELAEQLTTNKPKVYPVVEQGKLVGIISRSDVLQELYDASVRCHHLSDKKTAL</sequence>
<accession>A0A2K9LQL3</accession>
<dbReference type="EMBL" id="CP022684">
    <property type="protein sequence ID" value="AUM14582.1"/>
    <property type="molecule type" value="Genomic_DNA"/>
</dbReference>
<evidence type="ECO:0000313" key="4">
    <source>
        <dbReference type="EMBL" id="AUM14582.1"/>
    </source>
</evidence>
<dbReference type="InterPro" id="IPR044729">
    <property type="entry name" value="CBS_bac"/>
</dbReference>
<dbReference type="Gene3D" id="3.10.580.10">
    <property type="entry name" value="CBS-domain"/>
    <property type="match status" value="1"/>
</dbReference>
<keyword evidence="1 2" id="KW-0129">CBS domain</keyword>
<dbReference type="PROSITE" id="PS51371">
    <property type="entry name" value="CBS"/>
    <property type="match status" value="2"/>
</dbReference>
<dbReference type="PANTHER" id="PTHR43080:SF2">
    <property type="entry name" value="CBS DOMAIN-CONTAINING PROTEIN"/>
    <property type="match status" value="1"/>
</dbReference>
<feature type="domain" description="CBS" evidence="3">
    <location>
        <begin position="79"/>
        <end position="134"/>
    </location>
</feature>
<dbReference type="Proteomes" id="UP000235116">
    <property type="component" value="Chromosome"/>
</dbReference>
<proteinExistence type="predicted"/>
<reference evidence="5" key="1">
    <citation type="submission" date="2017-08" db="EMBL/GenBank/DDBJ databases">
        <title>Direct submision.</title>
        <authorList>
            <person name="Kim S.-J."/>
            <person name="Rhee S.-K."/>
        </authorList>
    </citation>
    <scope>NUCLEOTIDE SEQUENCE [LARGE SCALE GENOMIC DNA]</scope>
    <source>
        <strain evidence="5">GI5</strain>
    </source>
</reference>
<evidence type="ECO:0000256" key="2">
    <source>
        <dbReference type="PROSITE-ProRule" id="PRU00703"/>
    </source>
</evidence>
<dbReference type="Pfam" id="PF00571">
    <property type="entry name" value="CBS"/>
    <property type="match status" value="2"/>
</dbReference>
<dbReference type="InterPro" id="IPR000644">
    <property type="entry name" value="CBS_dom"/>
</dbReference>
<dbReference type="AlphaFoldDB" id="A0A2K9LQL3"/>
<dbReference type="InterPro" id="IPR051257">
    <property type="entry name" value="Diverse_CBS-Domain"/>
</dbReference>
<protein>
    <recommendedName>
        <fullName evidence="3">CBS domain-containing protein</fullName>
    </recommendedName>
</protein>
<dbReference type="SMART" id="SM00116">
    <property type="entry name" value="CBS"/>
    <property type="match status" value="2"/>
</dbReference>
<gene>
    <name evidence="4" type="ORF">Kalk_20065</name>
</gene>
<feature type="domain" description="CBS" evidence="3">
    <location>
        <begin position="12"/>
        <end position="71"/>
    </location>
</feature>
<dbReference type="CDD" id="cd04629">
    <property type="entry name" value="CBS_pair_bac"/>
    <property type="match status" value="1"/>
</dbReference>
<evidence type="ECO:0000259" key="3">
    <source>
        <dbReference type="PROSITE" id="PS51371"/>
    </source>
</evidence>
<name>A0A2K9LQL3_9GAMM</name>
<dbReference type="PANTHER" id="PTHR43080">
    <property type="entry name" value="CBS DOMAIN-CONTAINING PROTEIN CBSX3, MITOCHONDRIAL"/>
    <property type="match status" value="1"/>
</dbReference>
<dbReference type="SUPFAM" id="SSF54631">
    <property type="entry name" value="CBS-domain pair"/>
    <property type="match status" value="1"/>
</dbReference>
<evidence type="ECO:0000256" key="1">
    <source>
        <dbReference type="ARBA" id="ARBA00023122"/>
    </source>
</evidence>
<keyword evidence="5" id="KW-1185">Reference proteome</keyword>
<dbReference type="OrthoDB" id="9790355at2"/>
<dbReference type="RefSeq" id="WP_101895955.1">
    <property type="nucleotide sequence ID" value="NZ_CP022684.1"/>
</dbReference>
<evidence type="ECO:0000313" key="5">
    <source>
        <dbReference type="Proteomes" id="UP000235116"/>
    </source>
</evidence>
<dbReference type="InterPro" id="IPR046342">
    <property type="entry name" value="CBS_dom_sf"/>
</dbReference>
<organism evidence="4 5">
    <name type="scientific">Ketobacter alkanivorans</name>
    <dbReference type="NCBI Taxonomy" id="1917421"/>
    <lineage>
        <taxon>Bacteria</taxon>
        <taxon>Pseudomonadati</taxon>
        <taxon>Pseudomonadota</taxon>
        <taxon>Gammaproteobacteria</taxon>
        <taxon>Pseudomonadales</taxon>
        <taxon>Ketobacteraceae</taxon>
        <taxon>Ketobacter</taxon>
    </lineage>
</organism>
<dbReference type="KEGG" id="kak:Kalk_20065"/>